<dbReference type="PANTHER" id="PTHR46401:SF2">
    <property type="entry name" value="GLYCOSYLTRANSFERASE WBBK-RELATED"/>
    <property type="match status" value="1"/>
</dbReference>
<feature type="domain" description="Glycosyl transferase family 1" evidence="2">
    <location>
        <begin position="195"/>
        <end position="355"/>
    </location>
</feature>
<dbReference type="GO" id="GO:0016757">
    <property type="term" value="F:glycosyltransferase activity"/>
    <property type="evidence" value="ECO:0007669"/>
    <property type="project" value="InterPro"/>
</dbReference>
<dbReference type="Proteomes" id="UP000034371">
    <property type="component" value="Unassembled WGS sequence"/>
</dbReference>
<dbReference type="FunFam" id="3.40.50.2000:FF:000119">
    <property type="entry name" value="Glycosyl transferase group 1"/>
    <property type="match status" value="1"/>
</dbReference>
<gene>
    <name evidence="4" type="ORF">UU78_C0039G0003</name>
</gene>
<evidence type="ECO:0000313" key="4">
    <source>
        <dbReference type="EMBL" id="KKS21364.1"/>
    </source>
</evidence>
<dbReference type="InterPro" id="IPR028098">
    <property type="entry name" value="Glyco_trans_4-like_N"/>
</dbReference>
<evidence type="ECO:0000256" key="1">
    <source>
        <dbReference type="ARBA" id="ARBA00022679"/>
    </source>
</evidence>
<keyword evidence="1 4" id="KW-0808">Transferase</keyword>
<sequence length="379" mass="43284">MLIAVDGYEASADNRVGVGRFEVELLKGLYSVDEKNSYRIYTPRAPKPDLPRTSKHWKYRIASFNRLWSQAALPFYTMIDRPKPDVFFSPVHYAPRFITIPLVLGIMDLSFLFFPDMFRSRDLFKLKQWTMYSVKKAKRIIAISQSTKNDILKKYHISPDKVTVIYPGITNYELRIKKLKTTYSKIPQKYGIVGDYILYVGTLQPRKNIVRLIEAFHLVSKRQTANGKRLLQLVIVGKKGWLYDTIFAKVKDLGIEDRVIFTGFVPDEELPVLYAHATCFCLVSLYEGFGFPVLEAMKEGTPVVASNVSSLPELVADAGILVNPEDVTDIAHGIIDVLKMKDEDRMKLITRGKKQAAKFTWEKTARETLKVLEEVGNEG</sequence>
<reference evidence="4 5" key="1">
    <citation type="journal article" date="2015" name="Nature">
        <title>rRNA introns, odd ribosomes, and small enigmatic genomes across a large radiation of phyla.</title>
        <authorList>
            <person name="Brown C.T."/>
            <person name="Hug L.A."/>
            <person name="Thomas B.C."/>
            <person name="Sharon I."/>
            <person name="Castelle C.J."/>
            <person name="Singh A."/>
            <person name="Wilkins M.J."/>
            <person name="Williams K.H."/>
            <person name="Banfield J.F."/>
        </authorList>
    </citation>
    <scope>NUCLEOTIDE SEQUENCE [LARGE SCALE GENOMIC DNA]</scope>
</reference>
<dbReference type="PANTHER" id="PTHR46401">
    <property type="entry name" value="GLYCOSYLTRANSFERASE WBBK-RELATED"/>
    <property type="match status" value="1"/>
</dbReference>
<dbReference type="EMBL" id="LCBY01000039">
    <property type="protein sequence ID" value="KKS21364.1"/>
    <property type="molecule type" value="Genomic_DNA"/>
</dbReference>
<organism evidence="4 5">
    <name type="scientific">Candidatus Roizmanbacteria bacterium GW2011_GWC2_41_7</name>
    <dbReference type="NCBI Taxonomy" id="1618487"/>
    <lineage>
        <taxon>Bacteria</taxon>
        <taxon>Candidatus Roizmaniibacteriota</taxon>
    </lineage>
</organism>
<protein>
    <submittedName>
        <fullName evidence="4">Glycosyl transferase group 1</fullName>
    </submittedName>
</protein>
<dbReference type="SUPFAM" id="SSF53756">
    <property type="entry name" value="UDP-Glycosyltransferase/glycogen phosphorylase"/>
    <property type="match status" value="1"/>
</dbReference>
<dbReference type="InterPro" id="IPR001296">
    <property type="entry name" value="Glyco_trans_1"/>
</dbReference>
<dbReference type="Pfam" id="PF13439">
    <property type="entry name" value="Glyco_transf_4"/>
    <property type="match status" value="1"/>
</dbReference>
<evidence type="ECO:0000259" key="3">
    <source>
        <dbReference type="Pfam" id="PF13439"/>
    </source>
</evidence>
<dbReference type="AlphaFoldDB" id="A0A0G0X8J2"/>
<dbReference type="Pfam" id="PF00534">
    <property type="entry name" value="Glycos_transf_1"/>
    <property type="match status" value="1"/>
</dbReference>
<accession>A0A0G0X8J2</accession>
<proteinExistence type="predicted"/>
<dbReference type="CDD" id="cd03809">
    <property type="entry name" value="GT4_MtfB-like"/>
    <property type="match status" value="1"/>
</dbReference>
<dbReference type="GO" id="GO:0009103">
    <property type="term" value="P:lipopolysaccharide biosynthetic process"/>
    <property type="evidence" value="ECO:0007669"/>
    <property type="project" value="TreeGrafter"/>
</dbReference>
<name>A0A0G0X8J2_9BACT</name>
<evidence type="ECO:0000313" key="5">
    <source>
        <dbReference type="Proteomes" id="UP000034371"/>
    </source>
</evidence>
<comment type="caution">
    <text evidence="4">The sequence shown here is derived from an EMBL/GenBank/DDBJ whole genome shotgun (WGS) entry which is preliminary data.</text>
</comment>
<feature type="domain" description="Glycosyltransferase subfamily 4-like N-terminal" evidence="3">
    <location>
        <begin position="17"/>
        <end position="169"/>
    </location>
</feature>
<dbReference type="Gene3D" id="3.40.50.2000">
    <property type="entry name" value="Glycogen Phosphorylase B"/>
    <property type="match status" value="2"/>
</dbReference>
<evidence type="ECO:0000259" key="2">
    <source>
        <dbReference type="Pfam" id="PF00534"/>
    </source>
</evidence>